<gene>
    <name evidence="3" type="ORF">EZM97_11765</name>
</gene>
<feature type="region of interest" description="Disordered" evidence="1">
    <location>
        <begin position="1"/>
        <end position="25"/>
    </location>
</feature>
<dbReference type="InterPro" id="IPR036291">
    <property type="entry name" value="NAD(P)-bd_dom_sf"/>
</dbReference>
<dbReference type="Gene3D" id="3.90.25.10">
    <property type="entry name" value="UDP-galactose 4-epimerase, domain 1"/>
    <property type="match status" value="1"/>
</dbReference>
<dbReference type="InterPro" id="IPR051604">
    <property type="entry name" value="Ergot_Alk_Oxidoreductase"/>
</dbReference>
<dbReference type="PANTHER" id="PTHR43162">
    <property type="match status" value="1"/>
</dbReference>
<dbReference type="CDD" id="cd05269">
    <property type="entry name" value="TMR_SDR_a"/>
    <property type="match status" value="1"/>
</dbReference>
<accession>A0A4R0YP43</accession>
<comment type="caution">
    <text evidence="3">The sequence shown here is derived from an EMBL/GenBank/DDBJ whole genome shotgun (WGS) entry which is preliminary data.</text>
</comment>
<dbReference type="Gene3D" id="3.40.50.720">
    <property type="entry name" value="NAD(P)-binding Rossmann-like Domain"/>
    <property type="match status" value="1"/>
</dbReference>
<evidence type="ECO:0000256" key="1">
    <source>
        <dbReference type="SAM" id="MobiDB-lite"/>
    </source>
</evidence>
<dbReference type="Pfam" id="PF05368">
    <property type="entry name" value="NmrA"/>
    <property type="match status" value="1"/>
</dbReference>
<evidence type="ECO:0000313" key="4">
    <source>
        <dbReference type="Proteomes" id="UP000291822"/>
    </source>
</evidence>
<dbReference type="PANTHER" id="PTHR43162:SF1">
    <property type="entry name" value="PRESTALK A DIFFERENTIATION PROTEIN A"/>
    <property type="match status" value="1"/>
</dbReference>
<dbReference type="AlphaFoldDB" id="A0A4R0YP43"/>
<name>A0A4R0YP43_9GAMM</name>
<proteinExistence type="predicted"/>
<keyword evidence="4" id="KW-1185">Reference proteome</keyword>
<dbReference type="EMBL" id="SJTG01000002">
    <property type="protein sequence ID" value="TCI09635.1"/>
    <property type="molecule type" value="Genomic_DNA"/>
</dbReference>
<feature type="domain" description="NmrA-like" evidence="2">
    <location>
        <begin position="57"/>
        <end position="318"/>
    </location>
</feature>
<dbReference type="SUPFAM" id="SSF51735">
    <property type="entry name" value="NAD(P)-binding Rossmann-fold domains"/>
    <property type="match status" value="1"/>
</dbReference>
<dbReference type="Proteomes" id="UP000291822">
    <property type="component" value="Unassembled WGS sequence"/>
</dbReference>
<sequence>MQGRDPTGGPRHPGDAGGTVSGAQHSDYKRPPPFFLVGLNQVNGTNDRSYLSMSAATLVIGATGTTGKELVKLLATGGHEVRATVRPTSNKSELQALGVELVQADLNDVASLEKAMTGIRKAYFAVPLVPNMVALSSSIIRAARTAGVKHLVKLSGGGADIALDTLAKWHRAVETEMEQSGIAYTFLRANAFMQNFSNFSSHTIRDHGAFYAPHGEGKSAYIDARDIAQVAYRVLTEEGHQNKAYYLSGPAALSGAEIAKILSSVTGKAIRYVDVPSEAARASMQGAGMPAEIVEALLEHYHVMQLGYIAQVSSAVEEITGQKATHFEAFAQARKQAFVG</sequence>
<dbReference type="InterPro" id="IPR008030">
    <property type="entry name" value="NmrA-like"/>
</dbReference>
<protein>
    <submittedName>
        <fullName evidence="3">SDR family oxidoreductase</fullName>
    </submittedName>
</protein>
<evidence type="ECO:0000259" key="2">
    <source>
        <dbReference type="Pfam" id="PF05368"/>
    </source>
</evidence>
<evidence type="ECO:0000313" key="3">
    <source>
        <dbReference type="EMBL" id="TCI09635.1"/>
    </source>
</evidence>
<organism evidence="3 4">
    <name type="scientific">Dyella soli</name>
    <dbReference type="NCBI Taxonomy" id="522319"/>
    <lineage>
        <taxon>Bacteria</taxon>
        <taxon>Pseudomonadati</taxon>
        <taxon>Pseudomonadota</taxon>
        <taxon>Gammaproteobacteria</taxon>
        <taxon>Lysobacterales</taxon>
        <taxon>Rhodanobacteraceae</taxon>
        <taxon>Dyella</taxon>
    </lineage>
</organism>
<reference evidence="3 4" key="1">
    <citation type="submission" date="2019-02" db="EMBL/GenBank/DDBJ databases">
        <title>Dyella amyloliquefaciens sp. nov., isolated from forest soil.</title>
        <authorList>
            <person name="Gao Z.-H."/>
            <person name="Qiu L.-H."/>
        </authorList>
    </citation>
    <scope>NUCLEOTIDE SEQUENCE [LARGE SCALE GENOMIC DNA]</scope>
    <source>
        <strain evidence="3 4">KACC 12747</strain>
    </source>
</reference>